<dbReference type="AlphaFoldDB" id="A0A699WIP0"/>
<comment type="caution">
    <text evidence="2">The sequence shown here is derived from an EMBL/GenBank/DDBJ whole genome shotgun (WGS) entry which is preliminary data.</text>
</comment>
<gene>
    <name evidence="2" type="ORF">Tci_918588</name>
</gene>
<organism evidence="2">
    <name type="scientific">Tanacetum cinerariifolium</name>
    <name type="common">Dalmatian daisy</name>
    <name type="synonym">Chrysanthemum cinerariifolium</name>
    <dbReference type="NCBI Taxonomy" id="118510"/>
    <lineage>
        <taxon>Eukaryota</taxon>
        <taxon>Viridiplantae</taxon>
        <taxon>Streptophyta</taxon>
        <taxon>Embryophyta</taxon>
        <taxon>Tracheophyta</taxon>
        <taxon>Spermatophyta</taxon>
        <taxon>Magnoliopsida</taxon>
        <taxon>eudicotyledons</taxon>
        <taxon>Gunneridae</taxon>
        <taxon>Pentapetalae</taxon>
        <taxon>asterids</taxon>
        <taxon>campanulids</taxon>
        <taxon>Asterales</taxon>
        <taxon>Asteraceae</taxon>
        <taxon>Asteroideae</taxon>
        <taxon>Anthemideae</taxon>
        <taxon>Anthemidinae</taxon>
        <taxon>Tanacetum</taxon>
    </lineage>
</organism>
<feature type="compositionally biased region" description="Basic and acidic residues" evidence="1">
    <location>
        <begin position="97"/>
        <end position="107"/>
    </location>
</feature>
<dbReference type="EMBL" id="BKCJ011678912">
    <property type="protein sequence ID" value="GFD46619.1"/>
    <property type="molecule type" value="Genomic_DNA"/>
</dbReference>
<accession>A0A699WIP0</accession>
<feature type="region of interest" description="Disordered" evidence="1">
    <location>
        <begin position="88"/>
        <end position="113"/>
    </location>
</feature>
<sequence length="113" mass="10997">MHLSSLRDKAVSATESSTPPSSVAAGVCEASLDCGGLVEVAGPTFSVLGGGEGGLGESWIGSHTRQGVGTLIGVCSLTGVGSFTGVGSLTGEGSLTGKDRGAEKGPGIEEEEC</sequence>
<reference evidence="2" key="1">
    <citation type="journal article" date="2019" name="Sci. Rep.">
        <title>Draft genome of Tanacetum cinerariifolium, the natural source of mosquito coil.</title>
        <authorList>
            <person name="Yamashiro T."/>
            <person name="Shiraishi A."/>
            <person name="Satake H."/>
            <person name="Nakayama K."/>
        </authorList>
    </citation>
    <scope>NUCLEOTIDE SEQUENCE</scope>
</reference>
<feature type="region of interest" description="Disordered" evidence="1">
    <location>
        <begin position="1"/>
        <end position="23"/>
    </location>
</feature>
<name>A0A699WIP0_TANCI</name>
<proteinExistence type="predicted"/>
<feature type="non-terminal residue" evidence="2">
    <location>
        <position position="113"/>
    </location>
</feature>
<feature type="compositionally biased region" description="Basic and acidic residues" evidence="1">
    <location>
        <begin position="1"/>
        <end position="10"/>
    </location>
</feature>
<protein>
    <submittedName>
        <fullName evidence="2">Uncharacterized protein</fullName>
    </submittedName>
</protein>
<evidence type="ECO:0000256" key="1">
    <source>
        <dbReference type="SAM" id="MobiDB-lite"/>
    </source>
</evidence>
<evidence type="ECO:0000313" key="2">
    <source>
        <dbReference type="EMBL" id="GFD46619.1"/>
    </source>
</evidence>